<proteinExistence type="predicted"/>
<dbReference type="EMBL" id="AAKHMX010000014">
    <property type="protein sequence ID" value="ECR8304686.1"/>
    <property type="molecule type" value="Genomic_DNA"/>
</dbReference>
<protein>
    <submittedName>
        <fullName evidence="1">Uncharacterized protein</fullName>
    </submittedName>
</protein>
<comment type="caution">
    <text evidence="1">The sequence shown here is derived from an EMBL/GenBank/DDBJ whole genome shotgun (WGS) entry which is preliminary data.</text>
</comment>
<organism evidence="1">
    <name type="scientific">Salmonella enterica</name>
    <name type="common">Salmonella choleraesuis</name>
    <dbReference type="NCBI Taxonomy" id="28901"/>
    <lineage>
        <taxon>Bacteria</taxon>
        <taxon>Pseudomonadati</taxon>
        <taxon>Pseudomonadota</taxon>
        <taxon>Gammaproteobacteria</taxon>
        <taxon>Enterobacterales</taxon>
        <taxon>Enterobacteriaceae</taxon>
        <taxon>Salmonella</taxon>
    </lineage>
</organism>
<name>A0A5Z3T419_SALER</name>
<reference evidence="1" key="1">
    <citation type="submission" date="2019-09" db="EMBL/GenBank/DDBJ databases">
        <authorList>
            <consortium name="PulseNet: The National Subtyping Network for Foodborne Disease Surveillance"/>
            <person name="Tarr C.L."/>
            <person name="Trees E."/>
            <person name="Katz L.S."/>
            <person name="Carleton-Romer H.A."/>
            <person name="Stroika S."/>
            <person name="Kucerova Z."/>
            <person name="Roache K.F."/>
            <person name="Sabol A.L."/>
            <person name="Besser J."/>
            <person name="Gerner-Smidt P."/>
        </authorList>
    </citation>
    <scope>NUCLEOTIDE SEQUENCE</scope>
    <source>
        <strain evidence="1">PNUSAS096893</strain>
    </source>
</reference>
<evidence type="ECO:0000313" key="1">
    <source>
        <dbReference type="EMBL" id="ECR8304686.1"/>
    </source>
</evidence>
<gene>
    <name evidence="1" type="ORF">F2D56_21300</name>
</gene>
<sequence length="65" mass="7465">MVQTQNKRTTMAITADRKFQLEQIAIKRSVIAGRIFSWTDIVNELIDELLIKELGEEQGNDKKST</sequence>
<accession>A0A5Z3T419</accession>
<dbReference type="AlphaFoldDB" id="A0A5Z3T419"/>